<keyword evidence="6" id="KW-1185">Reference proteome</keyword>
<feature type="domain" description="HTH CENPB-type" evidence="4">
    <location>
        <begin position="237"/>
        <end position="312"/>
    </location>
</feature>
<proteinExistence type="predicted"/>
<evidence type="ECO:0000313" key="6">
    <source>
        <dbReference type="Proteomes" id="UP000275385"/>
    </source>
</evidence>
<dbReference type="OrthoDB" id="9909311at2759"/>
<dbReference type="STRING" id="177199.A0A420Y8Q1"/>
<feature type="region of interest" description="Disordered" evidence="3">
    <location>
        <begin position="309"/>
        <end position="393"/>
    </location>
</feature>
<dbReference type="GO" id="GO:0003677">
    <property type="term" value="F:DNA binding"/>
    <property type="evidence" value="ECO:0007669"/>
    <property type="project" value="UniProtKB-KW"/>
</dbReference>
<gene>
    <name evidence="5" type="ORF">DL546_007404</name>
</gene>
<dbReference type="Pfam" id="PF04218">
    <property type="entry name" value="CENP-B_N"/>
    <property type="match status" value="1"/>
</dbReference>
<dbReference type="GO" id="GO:0005634">
    <property type="term" value="C:nucleus"/>
    <property type="evidence" value="ECO:0007669"/>
    <property type="project" value="TreeGrafter"/>
</dbReference>
<accession>A0A420Y8Q1</accession>
<dbReference type="SMART" id="SM00674">
    <property type="entry name" value="CENPB"/>
    <property type="match status" value="1"/>
</dbReference>
<feature type="compositionally biased region" description="Low complexity" evidence="3">
    <location>
        <begin position="332"/>
        <end position="356"/>
    </location>
</feature>
<dbReference type="Proteomes" id="UP000275385">
    <property type="component" value="Unassembled WGS sequence"/>
</dbReference>
<dbReference type="Pfam" id="PF03221">
    <property type="entry name" value="HTH_Tnp_Tc5"/>
    <property type="match status" value="1"/>
</dbReference>
<dbReference type="PROSITE" id="PS51253">
    <property type="entry name" value="HTH_CENPB"/>
    <property type="match status" value="1"/>
</dbReference>
<feature type="compositionally biased region" description="Low complexity" evidence="3">
    <location>
        <begin position="382"/>
        <end position="393"/>
    </location>
</feature>
<dbReference type="InterPro" id="IPR007889">
    <property type="entry name" value="HTH_Psq"/>
</dbReference>
<keyword evidence="1" id="KW-0238">DNA-binding</keyword>
<dbReference type="EMBL" id="QVQW01000034">
    <property type="protein sequence ID" value="RKU44187.1"/>
    <property type="molecule type" value="Genomic_DNA"/>
</dbReference>
<feature type="compositionally biased region" description="Low complexity" evidence="3">
    <location>
        <begin position="471"/>
        <end position="482"/>
    </location>
</feature>
<dbReference type="SUPFAM" id="SSF46689">
    <property type="entry name" value="Homeodomain-like"/>
    <property type="match status" value="2"/>
</dbReference>
<feature type="compositionally biased region" description="Polar residues" evidence="3">
    <location>
        <begin position="11"/>
        <end position="26"/>
    </location>
</feature>
<dbReference type="InterPro" id="IPR009057">
    <property type="entry name" value="Homeodomain-like_sf"/>
</dbReference>
<evidence type="ECO:0000256" key="3">
    <source>
        <dbReference type="SAM" id="MobiDB-lite"/>
    </source>
</evidence>
<feature type="compositionally biased region" description="Low complexity" evidence="3">
    <location>
        <begin position="514"/>
        <end position="536"/>
    </location>
</feature>
<protein>
    <recommendedName>
        <fullName evidence="4">HTH CENPB-type domain-containing protein</fullName>
    </recommendedName>
</protein>
<dbReference type="AlphaFoldDB" id="A0A420Y8Q1"/>
<feature type="region of interest" description="Disordered" evidence="3">
    <location>
        <begin position="145"/>
        <end position="183"/>
    </location>
</feature>
<feature type="region of interest" description="Disordered" evidence="3">
    <location>
        <begin position="414"/>
        <end position="441"/>
    </location>
</feature>
<feature type="region of interest" description="Disordered" evidence="3">
    <location>
        <begin position="471"/>
        <end position="541"/>
    </location>
</feature>
<evidence type="ECO:0000259" key="4">
    <source>
        <dbReference type="PROSITE" id="PS51253"/>
    </source>
</evidence>
<evidence type="ECO:0000256" key="1">
    <source>
        <dbReference type="ARBA" id="ARBA00023125"/>
    </source>
</evidence>
<dbReference type="InterPro" id="IPR050863">
    <property type="entry name" value="CenT-Element_Derived"/>
</dbReference>
<reference evidence="5 6" key="1">
    <citation type="submission" date="2018-08" db="EMBL/GenBank/DDBJ databases">
        <title>Draft genome of the lignicolous fungus Coniochaeta pulveracea.</title>
        <authorList>
            <person name="Borstlap C.J."/>
            <person name="De Witt R.N."/>
            <person name="Botha A."/>
            <person name="Volschenk H."/>
        </authorList>
    </citation>
    <scope>NUCLEOTIDE SEQUENCE [LARGE SCALE GENOMIC DNA]</scope>
    <source>
        <strain evidence="5 6">CAB683</strain>
    </source>
</reference>
<dbReference type="InterPro" id="IPR006600">
    <property type="entry name" value="HTH_CenpB_DNA-bd_dom"/>
</dbReference>
<evidence type="ECO:0000256" key="2">
    <source>
        <dbReference type="ARBA" id="ARBA00023242"/>
    </source>
</evidence>
<keyword evidence="2" id="KW-0539">Nucleus</keyword>
<feature type="compositionally biased region" description="Polar residues" evidence="3">
    <location>
        <begin position="318"/>
        <end position="331"/>
    </location>
</feature>
<comment type="caution">
    <text evidence="5">The sequence shown here is derived from an EMBL/GenBank/DDBJ whole genome shotgun (WGS) entry which is preliminary data.</text>
</comment>
<organism evidence="5 6">
    <name type="scientific">Coniochaeta pulveracea</name>
    <dbReference type="NCBI Taxonomy" id="177199"/>
    <lineage>
        <taxon>Eukaryota</taxon>
        <taxon>Fungi</taxon>
        <taxon>Dikarya</taxon>
        <taxon>Ascomycota</taxon>
        <taxon>Pezizomycotina</taxon>
        <taxon>Sordariomycetes</taxon>
        <taxon>Sordariomycetidae</taxon>
        <taxon>Coniochaetales</taxon>
        <taxon>Coniochaetaceae</taxon>
        <taxon>Coniochaeta</taxon>
    </lineage>
</organism>
<feature type="region of interest" description="Disordered" evidence="3">
    <location>
        <begin position="1"/>
        <end position="29"/>
    </location>
</feature>
<dbReference type="Gene3D" id="1.10.10.60">
    <property type="entry name" value="Homeodomain-like"/>
    <property type="match status" value="2"/>
</dbReference>
<dbReference type="PANTHER" id="PTHR19303">
    <property type="entry name" value="TRANSPOSON"/>
    <property type="match status" value="1"/>
</dbReference>
<sequence length="628" mass="67317">MLSIQPRHGPSLTTFESGRMHNQINGSTGGMDQEATMTMHHGRENQLGHDSNNVYGNDDSSWGHQVDMHGFQHISPHDTSVPQYPATTGYGFMPPIMTHGLPSESIGRMPPPSSLHGMSHASTHGQAPMLMMPSQPTWPSMLTNPNTGGPHSAPPLTMPTPLKTSKLPALHTQPVPRKTLTDDDRKAMCQYAEDHPHTKQTEIGARFGVERSTVSKVLRHKEKYLNPDVNRDQTNSPIKRNKVKGGADIERALTNYVRNAQKSGIPVTDADIKEKARLFSATTGKPDDNLSKVTSTSWLEKFKQKNGIGGRLMRRASETSLSDSMRHSPSLSASQPNSAISPSSPSVHPSPSPLSANRSEDGKDGLNGYLDFNTEPGSYKHSNSQSTTSLSSAYTNDGNSSAFSAGSAISPNGPFSFSPHIDNGAFQPLAGPGSANFQRPRSQTFPTLDLEYMNQASSQNTEPLTPRYHVSSAISSTAPSSALESPANEIPQPTYGLIDQQSSGIASPPHQLRRSSSNNSLGRSSSVVASSPSSPSQEDARRAADTLLSFIQNAGVAVDQNEYYAVVRLTEKLRLHQQSGMGLGGGMGGLDRIPEGDSEMGNTGEQLGAGEHHEAQHDGLGVKTEIAA</sequence>
<evidence type="ECO:0000313" key="5">
    <source>
        <dbReference type="EMBL" id="RKU44187.1"/>
    </source>
</evidence>
<dbReference type="PANTHER" id="PTHR19303:SF70">
    <property type="entry name" value="HTH CENPB-TYPE DOMAIN-CONTAINING PROTEIN"/>
    <property type="match status" value="1"/>
</dbReference>
<name>A0A420Y8Q1_9PEZI</name>